<dbReference type="FunFam" id="2.40.420.20:FF:000001">
    <property type="entry name" value="Efflux RND transporter periplasmic adaptor subunit"/>
    <property type="match status" value="1"/>
</dbReference>
<feature type="domain" description="Multidrug resistance protein MdtA-like barrel-sandwich hybrid" evidence="5">
    <location>
        <begin position="76"/>
        <end position="214"/>
    </location>
</feature>
<dbReference type="GO" id="GO:0046677">
    <property type="term" value="P:response to antibiotic"/>
    <property type="evidence" value="ECO:0007669"/>
    <property type="project" value="TreeGrafter"/>
</dbReference>
<dbReference type="Pfam" id="PF25944">
    <property type="entry name" value="Beta-barrel_RND"/>
    <property type="match status" value="1"/>
</dbReference>
<evidence type="ECO:0000313" key="8">
    <source>
        <dbReference type="EMBL" id="PXV67182.1"/>
    </source>
</evidence>
<protein>
    <submittedName>
        <fullName evidence="8">Multidrug efflux system membrane fusion protein</fullName>
    </submittedName>
</protein>
<feature type="domain" description="Multidrug resistance protein MdtA-like beta-barrel" evidence="6">
    <location>
        <begin position="252"/>
        <end position="308"/>
    </location>
</feature>
<dbReference type="Gene3D" id="2.40.50.100">
    <property type="match status" value="1"/>
</dbReference>
<dbReference type="Proteomes" id="UP000248330">
    <property type="component" value="Unassembled WGS sequence"/>
</dbReference>
<evidence type="ECO:0000259" key="4">
    <source>
        <dbReference type="Pfam" id="PF25876"/>
    </source>
</evidence>
<feature type="domain" description="Multidrug resistance protein MdtA-like alpha-helical hairpin" evidence="4">
    <location>
        <begin position="116"/>
        <end position="185"/>
    </location>
</feature>
<reference evidence="8 9" key="1">
    <citation type="submission" date="2018-04" db="EMBL/GenBank/DDBJ databases">
        <title>Genomic Encyclopedia of Type Strains, Phase IV (KMG-IV): sequencing the most valuable type-strain genomes for metagenomic binning, comparative biology and taxonomic classification.</title>
        <authorList>
            <person name="Goeker M."/>
        </authorList>
    </citation>
    <scope>NUCLEOTIDE SEQUENCE [LARGE SCALE GENOMIC DNA]</scope>
    <source>
        <strain evidence="8 9">DSM 104150</strain>
    </source>
</reference>
<feature type="signal peptide" evidence="3">
    <location>
        <begin position="1"/>
        <end position="39"/>
    </location>
</feature>
<dbReference type="PANTHER" id="PTHR30158">
    <property type="entry name" value="ACRA/E-RELATED COMPONENT OF DRUG EFFLUX TRANSPORTER"/>
    <property type="match status" value="1"/>
</dbReference>
<organism evidence="8 9">
    <name type="scientific">Sinimarinibacterium flocculans</name>
    <dbReference type="NCBI Taxonomy" id="985250"/>
    <lineage>
        <taxon>Bacteria</taxon>
        <taxon>Pseudomonadati</taxon>
        <taxon>Pseudomonadota</taxon>
        <taxon>Gammaproteobacteria</taxon>
        <taxon>Nevskiales</taxon>
        <taxon>Nevskiaceae</taxon>
        <taxon>Sinimarinibacterium</taxon>
    </lineage>
</organism>
<dbReference type="Pfam" id="PF25876">
    <property type="entry name" value="HH_MFP_RND"/>
    <property type="match status" value="1"/>
</dbReference>
<comment type="subcellular location">
    <subcellularLocation>
        <location evidence="1">Cell inner membrane</location>
        <topology evidence="1">Lipid-anchor</topology>
    </subcellularLocation>
</comment>
<dbReference type="GO" id="GO:0005886">
    <property type="term" value="C:plasma membrane"/>
    <property type="evidence" value="ECO:0007669"/>
    <property type="project" value="UniProtKB-SubCell"/>
</dbReference>
<dbReference type="NCBIfam" id="TIGR01730">
    <property type="entry name" value="RND_mfp"/>
    <property type="match status" value="1"/>
</dbReference>
<dbReference type="Gene3D" id="1.10.287.470">
    <property type="entry name" value="Helix hairpin bin"/>
    <property type="match status" value="1"/>
</dbReference>
<dbReference type="OrthoDB" id="9816569at2"/>
<gene>
    <name evidence="8" type="ORF">C8D93_106159</name>
</gene>
<dbReference type="InterPro" id="IPR058627">
    <property type="entry name" value="MdtA-like_C"/>
</dbReference>
<dbReference type="InterPro" id="IPR058624">
    <property type="entry name" value="MdtA-like_HH"/>
</dbReference>
<evidence type="ECO:0000256" key="1">
    <source>
        <dbReference type="ARBA" id="ARBA00004519"/>
    </source>
</evidence>
<proteinExistence type="inferred from homology"/>
<dbReference type="Pfam" id="PF25967">
    <property type="entry name" value="RND-MFP_C"/>
    <property type="match status" value="1"/>
</dbReference>
<feature type="domain" description="Multidrug resistance protein MdtA-like C-terminal permuted SH3" evidence="7">
    <location>
        <begin position="327"/>
        <end position="376"/>
    </location>
</feature>
<dbReference type="InterPro" id="IPR058626">
    <property type="entry name" value="MdtA-like_b-barrel"/>
</dbReference>
<sequence>MIVPPPKTTARSAGDFTLGLLAPALLLLAAAALSGCETAAQEASAPPPVEVTVRAAVAQEIVDWDHYTGRFEAVERVELRPRVSGTIDRVAFDEGALVEQGALLFQIDPRPYQARLDQARAELARAVAQKELAQSESVRAENLLQARAISREEYDERISRRGQTEAALRAAEAAVEAARLDLEFTRVTAPIAGRVSRAEITAGNFVAAGQTVLTSVVSVDPIHVYFDGDERSYLRYTELASRGERPSEREARLPVYVGLANEDGYPHGGEMDFIDNALDPRTGTIRARAVLPNPDARFTPGLFARVQLVGSGRYTATLVDERAIGTDQSRRFVYVVDDQGAVQHREVQLGGTHEGLRVVRSGLEPGERVIVGGLQRVRPGAIVAAQEQAAPTLTADTLDPTAFAAFN</sequence>
<dbReference type="Gene3D" id="2.40.420.20">
    <property type="match status" value="1"/>
</dbReference>
<dbReference type="Gene3D" id="2.40.30.170">
    <property type="match status" value="1"/>
</dbReference>
<dbReference type="EMBL" id="QICN01000006">
    <property type="protein sequence ID" value="PXV67182.1"/>
    <property type="molecule type" value="Genomic_DNA"/>
</dbReference>
<dbReference type="AlphaFoldDB" id="A0A318E6R5"/>
<evidence type="ECO:0000313" key="9">
    <source>
        <dbReference type="Proteomes" id="UP000248330"/>
    </source>
</evidence>
<name>A0A318E6R5_9GAMM</name>
<evidence type="ECO:0000256" key="3">
    <source>
        <dbReference type="SAM" id="SignalP"/>
    </source>
</evidence>
<feature type="chain" id="PRO_5016363970" evidence="3">
    <location>
        <begin position="40"/>
        <end position="407"/>
    </location>
</feature>
<keyword evidence="9" id="KW-1185">Reference proteome</keyword>
<evidence type="ECO:0000259" key="5">
    <source>
        <dbReference type="Pfam" id="PF25917"/>
    </source>
</evidence>
<dbReference type="SUPFAM" id="SSF111369">
    <property type="entry name" value="HlyD-like secretion proteins"/>
    <property type="match status" value="1"/>
</dbReference>
<accession>A0A318E6R5</accession>
<dbReference type="Pfam" id="PF25917">
    <property type="entry name" value="BSH_RND"/>
    <property type="match status" value="1"/>
</dbReference>
<dbReference type="PANTHER" id="PTHR30158:SF26">
    <property type="entry name" value="RESISTANCE-NODULATION-CELL DIVISION (RND) MULTIDRUG EFFLUX MEMBRANE FUSION PROTEIN MEXE"/>
    <property type="match status" value="1"/>
</dbReference>
<comment type="similarity">
    <text evidence="2">Belongs to the membrane fusion protein (MFP) (TC 8.A.1) family.</text>
</comment>
<evidence type="ECO:0000259" key="6">
    <source>
        <dbReference type="Pfam" id="PF25944"/>
    </source>
</evidence>
<evidence type="ECO:0000259" key="7">
    <source>
        <dbReference type="Pfam" id="PF25967"/>
    </source>
</evidence>
<comment type="caution">
    <text evidence="8">The sequence shown here is derived from an EMBL/GenBank/DDBJ whole genome shotgun (WGS) entry which is preliminary data.</text>
</comment>
<evidence type="ECO:0000256" key="2">
    <source>
        <dbReference type="ARBA" id="ARBA00009477"/>
    </source>
</evidence>
<dbReference type="InterPro" id="IPR058625">
    <property type="entry name" value="MdtA-like_BSH"/>
</dbReference>
<keyword evidence="3" id="KW-0732">Signal</keyword>
<dbReference type="GO" id="GO:0022857">
    <property type="term" value="F:transmembrane transporter activity"/>
    <property type="evidence" value="ECO:0007669"/>
    <property type="project" value="InterPro"/>
</dbReference>
<dbReference type="InterPro" id="IPR006143">
    <property type="entry name" value="RND_pump_MFP"/>
</dbReference>